<dbReference type="Gene3D" id="3.40.50.300">
    <property type="entry name" value="P-loop containing nucleotide triphosphate hydrolases"/>
    <property type="match status" value="1"/>
</dbReference>
<dbReference type="EMBL" id="LXQD01000080">
    <property type="protein sequence ID" value="RCJ39090.1"/>
    <property type="molecule type" value="Genomic_DNA"/>
</dbReference>
<dbReference type="InterPro" id="IPR027417">
    <property type="entry name" value="P-loop_NTPase"/>
</dbReference>
<comment type="caution">
    <text evidence="1">The sequence shown here is derived from an EMBL/GenBank/DDBJ whole genome shotgun (WGS) entry which is preliminary data.</text>
</comment>
<evidence type="ECO:0000313" key="1">
    <source>
        <dbReference type="EMBL" id="RCJ39090.1"/>
    </source>
</evidence>
<dbReference type="AlphaFoldDB" id="A0A367RTN1"/>
<accession>A0A367RTN1</accession>
<gene>
    <name evidence="1" type="ORF">A6770_39060</name>
</gene>
<dbReference type="SUPFAM" id="SSF52540">
    <property type="entry name" value="P-loop containing nucleoside triphosphate hydrolases"/>
    <property type="match status" value="1"/>
</dbReference>
<sequence length="617" mass="70535">MNYLSEKHKQLSLSQQSGLMVWFGQLSMDKKAVAIGLSLTVGLASAAMAWKGESSDRIYFCIKTPLKTLTCQDKNNRPFRMTPYYWEQWQLDGMPRQVIRDPAMGVNGLVRASNPNKPIFATGAFLGFALAGWMLRHCQDRERQRAVFVDIAEKRDAAIAEMAARSELLDSYKDVAIKEVELQADLDLIANDRTVDIQKAEIYAHTEIEVTQMEASDAIFEAQTAGMNEQQKAEYIKHLRDTKTPYLQGSQTLQGTIDPNDKVEGSSPEPGAIAPGDKYRWIKNTIGYPTLIFGGMGAGKSWTTREIIWAKRTAGWNQIFVLDPHGTEVEWRGVNLITGYREIADFMQWYMGEMRRRYRAYRESGMVEEQWTQHLRETNQHLCVVAEEFTTWSDNITEPMPDDWTDEKEFKPDPEFVGKWFRCAMTESRKQLMIPLFVAHDRTMEILAKAKGLSKLRDAALLEVELIATIDPVTTEAKASGMGKIKLPGHGQWIDIELPKLDHKRIDFRFDKPLTSDEPPTIDKATLERIYELEFNLNSKVDNTPPSQNKLSPMAQKLLDFLIRTERIEADVREFKGNFKVQGERFSVELLKGWMNEIVEAGKAQWISEGVIRLNQM</sequence>
<proteinExistence type="predicted"/>
<name>A0A367RTN1_9NOSO</name>
<reference evidence="1" key="1">
    <citation type="submission" date="2016-04" db="EMBL/GenBank/DDBJ databases">
        <authorList>
            <person name="Tabuchi Yagui T.R."/>
        </authorList>
    </citation>
    <scope>NUCLEOTIDE SEQUENCE [LARGE SCALE GENOMIC DNA]</scope>
    <source>
        <strain evidence="1">NIES-26</strain>
    </source>
</reference>
<dbReference type="Proteomes" id="UP000252107">
    <property type="component" value="Unassembled WGS sequence"/>
</dbReference>
<organism evidence="1 2">
    <name type="scientific">Nostoc minutum NIES-26</name>
    <dbReference type="NCBI Taxonomy" id="1844469"/>
    <lineage>
        <taxon>Bacteria</taxon>
        <taxon>Bacillati</taxon>
        <taxon>Cyanobacteriota</taxon>
        <taxon>Cyanophyceae</taxon>
        <taxon>Nostocales</taxon>
        <taxon>Nostocaceae</taxon>
        <taxon>Nostoc</taxon>
    </lineage>
</organism>
<protein>
    <submittedName>
        <fullName evidence="1">Uncharacterized protein</fullName>
    </submittedName>
</protein>
<evidence type="ECO:0000313" key="2">
    <source>
        <dbReference type="Proteomes" id="UP000252107"/>
    </source>
</evidence>
<keyword evidence="2" id="KW-1185">Reference proteome</keyword>